<evidence type="ECO:0000256" key="5">
    <source>
        <dbReference type="ARBA" id="ARBA00023194"/>
    </source>
</evidence>
<dbReference type="SUPFAM" id="SSF53901">
    <property type="entry name" value="Thiolase-like"/>
    <property type="match status" value="2"/>
</dbReference>
<dbReference type="Pfam" id="PF00698">
    <property type="entry name" value="Acyl_transf_1"/>
    <property type="match status" value="2"/>
</dbReference>
<dbReference type="NCBIfam" id="NF045894">
    <property type="entry name" value="PKS_plus_SDR"/>
    <property type="match status" value="2"/>
</dbReference>
<dbReference type="PROSITE" id="PS52004">
    <property type="entry name" value="KS3_2"/>
    <property type="match status" value="2"/>
</dbReference>
<dbReference type="InterPro" id="IPR050091">
    <property type="entry name" value="PKS_NRPS_Biosynth_Enz"/>
</dbReference>
<dbReference type="InterPro" id="IPR020841">
    <property type="entry name" value="PKS_Beta-ketoAc_synthase_dom"/>
</dbReference>
<evidence type="ECO:0000259" key="9">
    <source>
        <dbReference type="PROSITE" id="PS52004"/>
    </source>
</evidence>
<dbReference type="PANTHER" id="PTHR43775">
    <property type="entry name" value="FATTY ACID SYNTHASE"/>
    <property type="match status" value="1"/>
</dbReference>
<dbReference type="InterPro" id="IPR032821">
    <property type="entry name" value="PKS_assoc"/>
</dbReference>
<dbReference type="RefSeq" id="WP_328375404.1">
    <property type="nucleotide sequence ID" value="NZ_CP107941.1"/>
</dbReference>
<dbReference type="Gene3D" id="3.40.47.10">
    <property type="match status" value="2"/>
</dbReference>
<evidence type="ECO:0000256" key="4">
    <source>
        <dbReference type="ARBA" id="ARBA00022679"/>
    </source>
</evidence>
<dbReference type="InterPro" id="IPR057326">
    <property type="entry name" value="KR_dom"/>
</dbReference>
<dbReference type="SMART" id="SM01294">
    <property type="entry name" value="PKS_PP_betabranch"/>
    <property type="match status" value="2"/>
</dbReference>
<dbReference type="InterPro" id="IPR041618">
    <property type="entry name" value="PKS_DE"/>
</dbReference>
<dbReference type="Gene3D" id="3.40.50.720">
    <property type="entry name" value="NAD(P)-binding Rossmann-like Domain"/>
    <property type="match status" value="2"/>
</dbReference>
<dbReference type="InterPro" id="IPR009081">
    <property type="entry name" value="PP-bd_ACP"/>
</dbReference>
<dbReference type="InterPro" id="IPR036736">
    <property type="entry name" value="ACP-like_sf"/>
</dbReference>
<accession>A0ABZ1PM90</accession>
<dbReference type="Proteomes" id="UP001346877">
    <property type="component" value="Chromosome"/>
</dbReference>
<keyword evidence="4" id="KW-0808">Transferase</keyword>
<dbReference type="Pfam" id="PF08990">
    <property type="entry name" value="Docking"/>
    <property type="match status" value="1"/>
</dbReference>
<dbReference type="InterPro" id="IPR014031">
    <property type="entry name" value="Ketoacyl_synth_C"/>
</dbReference>
<reference evidence="10 11" key="1">
    <citation type="submission" date="2022-10" db="EMBL/GenBank/DDBJ databases">
        <title>The complete genomes of actinobacterial strains from the NBC collection.</title>
        <authorList>
            <person name="Joergensen T.S."/>
            <person name="Alvarez Arevalo M."/>
            <person name="Sterndorff E.B."/>
            <person name="Faurdal D."/>
            <person name="Vuksanovic O."/>
            <person name="Mourched A.-S."/>
            <person name="Charusanti P."/>
            <person name="Shaw S."/>
            <person name="Blin K."/>
            <person name="Weber T."/>
        </authorList>
    </citation>
    <scope>NUCLEOTIDE SEQUENCE [LARGE SCALE GENOMIC DNA]</scope>
    <source>
        <strain evidence="10 11">NBC_00396</strain>
    </source>
</reference>
<dbReference type="InterPro" id="IPR014043">
    <property type="entry name" value="Acyl_transferase_dom"/>
</dbReference>
<dbReference type="PROSITE" id="PS00606">
    <property type="entry name" value="KS3_1"/>
    <property type="match status" value="2"/>
</dbReference>
<dbReference type="InterPro" id="IPR001227">
    <property type="entry name" value="Ac_transferase_dom_sf"/>
</dbReference>
<dbReference type="SMART" id="SM00822">
    <property type="entry name" value="PKS_KR"/>
    <property type="match status" value="2"/>
</dbReference>
<dbReference type="InterPro" id="IPR016039">
    <property type="entry name" value="Thiolase-like"/>
</dbReference>
<dbReference type="InterPro" id="IPR018201">
    <property type="entry name" value="Ketoacyl_synth_AS"/>
</dbReference>
<keyword evidence="6" id="KW-0511">Multifunctional enzyme</keyword>
<dbReference type="InterPro" id="IPR016035">
    <property type="entry name" value="Acyl_Trfase/lysoPLipase"/>
</dbReference>
<dbReference type="SUPFAM" id="SSF47336">
    <property type="entry name" value="ACP-like"/>
    <property type="match status" value="2"/>
</dbReference>
<keyword evidence="2" id="KW-0596">Phosphopantetheine</keyword>
<dbReference type="InterPro" id="IPR006162">
    <property type="entry name" value="Ppantetheine_attach_site"/>
</dbReference>
<protein>
    <submittedName>
        <fullName evidence="10">SDR family NAD(P)-dependent oxidoreductase</fullName>
    </submittedName>
</protein>
<feature type="domain" description="Ketosynthase family 3 (KS3)" evidence="9">
    <location>
        <begin position="33"/>
        <end position="460"/>
    </location>
</feature>
<keyword evidence="11" id="KW-1185">Reference proteome</keyword>
<dbReference type="EMBL" id="CP107941">
    <property type="protein sequence ID" value="WUI85239.1"/>
    <property type="molecule type" value="Genomic_DNA"/>
</dbReference>
<dbReference type="Pfam" id="PF16197">
    <property type="entry name" value="KAsynt_C_assoc"/>
    <property type="match status" value="2"/>
</dbReference>
<dbReference type="Pfam" id="PF00550">
    <property type="entry name" value="PP-binding"/>
    <property type="match status" value="2"/>
</dbReference>
<sequence length="3125" mass="326380">MTDEQQLLDYLKKVTADLRRTKRQLQAVESRDQEPIAIVAMSCRFPGGVNSPEQLWRMLADGRDGITEFPADRGWNVEELYDPDPEHRGTTYTRHGGFIDEVGEFDAAFFGISPREALTMDPQQRLLLESAWETFERAGIDPLSLRGTSTGVYAGVTMQDYSARVLMSAPDAIEGQLLTGSSTSVVSGRIAYSLGLEGPAVTIDTACSSSLVAVHLAAQALRRDECSLALAGGVAIMSTPTPFVEFSRQRGLARDGRCKPFAASADGTGWAEGVGLVLLEKLSDAQRRGHPVIAVVRGSALNQDGASNGLTAPNGPAQQRMIRQALADAKLTAAQVDVVETHGTGTTLGDPIEAQALIATYGKQRAAERPLLIGSVKSNIGHTQAAAGIAGMMKMALAIQHGVVPPTLHVDEPTPQVDWSAGTVALATERLPWPATGLPRRGGVSAFGVSGTNAHVILEEAPAPSSEPVTPAPAGAALPWVLSGRTEAALRDQARRLATHLDTAGPVEPADVGFSLATTRAALEHRAVLVGRDLASLRQRLDALADQGPDTADAYASRGEATGAVLVFPGQGSQWVGMAAELMDNAPVFAARIEQCAAALRPHTEWSLLDVLRSTDPAVLKPVDVVQPALWAVMVSLAELWRSYGVTPAAVVGHSQGEIAAAVVAGALSLEDGAKVVALRSQALSALSGLGGMVSVAAPAEAVRRRLETYPGRISVAAVNGPASVVVAGDADALDELLAECERDGVRARRINVDYASHSAHVERIRDAVLAALEGLTPGPAAIPFYSTVTGEPLDTTTVDGDYWFRNLRQQVLFAQTVERLRADGHTVFIECSPHPVLTGGLTELLGGTDDDAAAVIGSLRRDEGGLDRFTRSLAEAHVHGVRLDWPAVFPGARTVALPTYPFQHQRFWLEVEFGAADPSTGTGSGTPAEAGFWAAVDRADVDALTATLGVGGEVVEPILPSLTSWHRGSRDQATVDSWRYHIAWRPHPGGADGAPAGTWLVLVPAGRRDDDRVTAALDALGQHAAGVIAVEVDTRIADRDSLADTLRGAQPGGILSLLALDEQPLPDHPDVPAGFAATVVLTQALGIADLGAPLWCATSGAVSVGRTDPVTNPAQALVWGFGRVAALEHPDRWGGLVDLPAELDDRTRRLLATVVSGATGEDQVALRSSGVFGRRLVRAPLAETAPTRRWNPEGTVLITGGTGALGGHIARWLARSGAGHLLLLSRRGPDAPGAADLAAELTGLGTTVSVVACDAGDRDALARVLADVPAAHPLTAVVHTAAAIDDTVVDALDVDRMSRALHAKMTAATNLDELTRDLDLAVFMLCSSVAGTLASSGVGNYAPANAYLDALAQQRRATGRHALSVAWGAWDGGGLADGRFGDLLDRHGMPGMQPALAIEALRGAVDHDETYLAIADIAWERYFVAFTATRAAPLLDAVPEVRELLSRAATTAADDPAATPTNGYARQLAGQSEADQRRTLLDLVRAQVAAVLSYPSPEAVEPRRTFQELGFDSVTGVELRNRLARATGLRLPATMVFDHPSPHALSARLREQLLDTDPGPATPAPTTPVAVDEPIAIVGMSCRYPGGVGSPEDLWRLVSADGDGMGAFPTDRGWDLGVLFDPDPDNAGTTYTRNGGFLYDVGEFDAEFFGVNPREALAMDPQQRLLLEASWEAVERAGIDPAALAGSRTGVFAGTNGSDYSAVLFGASEGLEGYLATGNAGAVLSGRVSYVLGLEGPAVTVDTACSSSLVALHLAAQALRSGECDLALAGGVTVMATPSLFVGFSRQRGLAADGRCKAFAGAADGTGFSEGVGMLLVERLSDARRNGHRVLAVVRGSAVNQDGASNGLTAPNGPSQQRVIRAALANSGLSAADVDVVEAHGTGTRLGDPIEAQALLATYGQERPADQPLWLGSVKSNIGHTQAAAGVAGIIKMVEALRHGTLPRTLHVDEPTPQVDWSDGAVELLTEARPWSAGERPRRAGVSSFGVSGTNAHVIIEEAPAVDADEVTATTSDVPWLLTGRTAKAIADQAQRLAALDAAPGEVAYSLAATRSAFSQRAVVLGPDHAPGLDALVDGLPSSTVISGSTYPDAEVVFVFPGQGSQWIGMAVGLLDAEPVFAARIAECAAALDAFVDWNLLDVLRSDDPRWLERVDVVQPVLWAVNVALADVWRARGVVPDAVIGHSQGEIAAACVAGVLSLGDAAKVVALRSRALLTIAGTGGMVSVNAGLDVVTRLLPDGVSVAAVNGPTSVVVAGVPDSLDVFLAVAEAAGVRARRVKVDYASHCALVEPVEAELARLLDGVTPLAGALPVFSTVQDGATMDAAYWYRNLRQPVRLDRAVEAAYAAGHRIFIEVSAHPVLTGAIADTVDAATIGTLRRDAGGTDQVVRSLAEAWVQGAPVDWSTVIPATRVVDLPTYPFQHQRYWPTGGGAMSATDPVDSEFWKAVEDGDLSPLGITGDGGDLLPALATWRRARRERDTTDTWRHTVGWTPIPDTGTPPRLDGTWLLVVPDTTDQHRIATDCAAALREHGAEVLEIAPATTERAELASLLNRLSDIDIPLAGVLSLLALDQRPDRENPQITTGTTATLTLLQTLGDIGSPAKLWCVTRGAVAVAPGEDVPHPAQAMLWGLGPVLEAEDPQRFGGLIDLPDTLDPVAGTRLAVTLRGEPGSTGENQVAIRSAGAVARRLRPAPLNAPAPTTGWAPTGTTLITGGTGAIGAQVARWLAGRGAEHLVLTSRRGPDAPGAGDLRTELEQLGARVTIAACDVADRDAVRGLLDGIDDLTAVFHLAGTRDSGLLTGLTGARLAAVAAGRATGARHLHELTRDHDLTAFVLFSALAGTLGSTGQGAYAATNAYLDALADRRTAAGLPATSIAWSGWAQSEATDGPATTPLPTPAALTALGQVLDHADTRIVLADIAWDRFTEQHPAGPPRLVSDLPAVRAAVAAGTGDPASAPWLRRIDGLDPTERDAVLLDLVRAQAASVLGHPDSTAVEPDRAFKELGFDSLTAVQLRNQISVATGVKLPATLAFDHPNARALTGHLVGRIVGDSAAELPLLAEVDRLAGLIAGRTLDKGARSQLTARLQTLLADLHGTTEHSGDTVTEKLQSASADEIFDFIDTQLSVS</sequence>
<evidence type="ECO:0000256" key="6">
    <source>
        <dbReference type="ARBA" id="ARBA00023268"/>
    </source>
</evidence>
<name>A0ABZ1PM90_9ACTN</name>
<dbReference type="SMART" id="SM00827">
    <property type="entry name" value="PKS_AT"/>
    <property type="match status" value="2"/>
</dbReference>
<dbReference type="Pfam" id="PF08659">
    <property type="entry name" value="KR"/>
    <property type="match status" value="2"/>
</dbReference>
<feature type="domain" description="Ketosynthase family 3 (KS3)" evidence="9">
    <location>
        <begin position="1573"/>
        <end position="1999"/>
    </location>
</feature>
<dbReference type="InterPro" id="IPR016036">
    <property type="entry name" value="Malonyl_transacylase_ACP-bd"/>
</dbReference>
<keyword evidence="5" id="KW-0045">Antibiotic biosynthesis</keyword>
<evidence type="ECO:0000256" key="2">
    <source>
        <dbReference type="ARBA" id="ARBA00022450"/>
    </source>
</evidence>
<dbReference type="PROSITE" id="PS50075">
    <property type="entry name" value="CARRIER"/>
    <property type="match status" value="2"/>
</dbReference>
<dbReference type="Pfam" id="PF02801">
    <property type="entry name" value="Ketoacyl-synt_C"/>
    <property type="match status" value="2"/>
</dbReference>
<dbReference type="InterPro" id="IPR015083">
    <property type="entry name" value="NorB/c/GfsB-D-like_docking"/>
</dbReference>
<feature type="domain" description="Carrier" evidence="8">
    <location>
        <begin position="1479"/>
        <end position="1554"/>
    </location>
</feature>
<feature type="domain" description="Carrier" evidence="8">
    <location>
        <begin position="2971"/>
        <end position="3046"/>
    </location>
</feature>
<dbReference type="Gene3D" id="3.30.70.3290">
    <property type="match status" value="2"/>
</dbReference>
<keyword evidence="7" id="KW-0012">Acyltransferase</keyword>
<dbReference type="InterPro" id="IPR020806">
    <property type="entry name" value="PKS_PP-bd"/>
</dbReference>
<dbReference type="PANTHER" id="PTHR43775:SF51">
    <property type="entry name" value="INACTIVE PHENOLPHTHIOCEROL SYNTHESIS POLYKETIDE SYNTHASE TYPE I PKS1-RELATED"/>
    <property type="match status" value="1"/>
</dbReference>
<dbReference type="CDD" id="cd00833">
    <property type="entry name" value="PKS"/>
    <property type="match status" value="2"/>
</dbReference>
<evidence type="ECO:0000313" key="11">
    <source>
        <dbReference type="Proteomes" id="UP001346877"/>
    </source>
</evidence>
<dbReference type="SUPFAM" id="SSF51735">
    <property type="entry name" value="NAD(P)-binding Rossmann-fold domains"/>
    <property type="match status" value="4"/>
</dbReference>
<evidence type="ECO:0000256" key="1">
    <source>
        <dbReference type="ARBA" id="ARBA00001957"/>
    </source>
</evidence>
<dbReference type="Pfam" id="PF00109">
    <property type="entry name" value="ketoacyl-synt"/>
    <property type="match status" value="2"/>
</dbReference>
<dbReference type="SUPFAM" id="SSF55048">
    <property type="entry name" value="Probable ACP-binding domain of malonyl-CoA ACP transacylase"/>
    <property type="match status" value="2"/>
</dbReference>
<dbReference type="PROSITE" id="PS00012">
    <property type="entry name" value="PHOSPHOPANTETHEINE"/>
    <property type="match status" value="2"/>
</dbReference>
<evidence type="ECO:0000256" key="7">
    <source>
        <dbReference type="ARBA" id="ARBA00023315"/>
    </source>
</evidence>
<organism evidence="10 11">
    <name type="scientific">Micromonospora zamorensis</name>
    <dbReference type="NCBI Taxonomy" id="709883"/>
    <lineage>
        <taxon>Bacteria</taxon>
        <taxon>Bacillati</taxon>
        <taxon>Actinomycetota</taxon>
        <taxon>Actinomycetes</taxon>
        <taxon>Micromonosporales</taxon>
        <taxon>Micromonosporaceae</taxon>
        <taxon>Micromonospora</taxon>
    </lineage>
</organism>
<dbReference type="CDD" id="cd08952">
    <property type="entry name" value="KR_1_SDR_x"/>
    <property type="match status" value="2"/>
</dbReference>
<gene>
    <name evidence="10" type="ORF">OG375_13285</name>
</gene>
<dbReference type="SMART" id="SM00825">
    <property type="entry name" value="PKS_KS"/>
    <property type="match status" value="2"/>
</dbReference>
<comment type="cofactor">
    <cofactor evidence="1">
        <name>pantetheine 4'-phosphate</name>
        <dbReference type="ChEBI" id="CHEBI:47942"/>
    </cofactor>
</comment>
<dbReference type="SUPFAM" id="SSF52151">
    <property type="entry name" value="FabD/lysophospholipase-like"/>
    <property type="match status" value="2"/>
</dbReference>
<keyword evidence="3" id="KW-0597">Phosphoprotein</keyword>
<dbReference type="InterPro" id="IPR036291">
    <property type="entry name" value="NAD(P)-bd_dom_sf"/>
</dbReference>
<proteinExistence type="predicted"/>
<dbReference type="Gene3D" id="6.10.140.1830">
    <property type="match status" value="2"/>
</dbReference>
<dbReference type="Gene3D" id="1.10.1200.10">
    <property type="entry name" value="ACP-like"/>
    <property type="match status" value="2"/>
</dbReference>
<dbReference type="InterPro" id="IPR014030">
    <property type="entry name" value="Ketoacyl_synth_N"/>
</dbReference>
<dbReference type="InterPro" id="IPR013968">
    <property type="entry name" value="PKS_KR"/>
</dbReference>
<evidence type="ECO:0000256" key="3">
    <source>
        <dbReference type="ARBA" id="ARBA00022553"/>
    </source>
</evidence>
<evidence type="ECO:0000313" key="10">
    <source>
        <dbReference type="EMBL" id="WUI85239.1"/>
    </source>
</evidence>
<dbReference type="SMART" id="SM00823">
    <property type="entry name" value="PKS_PP"/>
    <property type="match status" value="2"/>
</dbReference>
<dbReference type="Gene3D" id="3.40.366.10">
    <property type="entry name" value="Malonyl-Coenzyme A Acyl Carrier Protein, domain 2"/>
    <property type="match status" value="2"/>
</dbReference>
<evidence type="ECO:0000259" key="8">
    <source>
        <dbReference type="PROSITE" id="PS50075"/>
    </source>
</evidence>
<dbReference type="Pfam" id="PF18369">
    <property type="entry name" value="PKS_DE"/>
    <property type="match status" value="2"/>
</dbReference>